<protein>
    <submittedName>
        <fullName evidence="1">Uncharacterized protein</fullName>
    </submittedName>
</protein>
<comment type="caution">
    <text evidence="1">The sequence shown here is derived from an EMBL/GenBank/DDBJ whole genome shotgun (WGS) entry which is preliminary data.</text>
</comment>
<reference evidence="1" key="1">
    <citation type="journal article" date="2015" name="Nature">
        <title>Complex archaea that bridge the gap between prokaryotes and eukaryotes.</title>
        <authorList>
            <person name="Spang A."/>
            <person name="Saw J.H."/>
            <person name="Jorgensen S.L."/>
            <person name="Zaremba-Niedzwiedzka K."/>
            <person name="Martijn J."/>
            <person name="Lind A.E."/>
            <person name="van Eijk R."/>
            <person name="Schleper C."/>
            <person name="Guy L."/>
            <person name="Ettema T.J."/>
        </authorList>
    </citation>
    <scope>NUCLEOTIDE SEQUENCE</scope>
</reference>
<accession>A0A0F9IT82</accession>
<dbReference type="EMBL" id="LAZR01011654">
    <property type="protein sequence ID" value="KKM60563.1"/>
    <property type="molecule type" value="Genomic_DNA"/>
</dbReference>
<gene>
    <name evidence="1" type="ORF">LCGC14_1540490</name>
</gene>
<organism evidence="1">
    <name type="scientific">marine sediment metagenome</name>
    <dbReference type="NCBI Taxonomy" id="412755"/>
    <lineage>
        <taxon>unclassified sequences</taxon>
        <taxon>metagenomes</taxon>
        <taxon>ecological metagenomes</taxon>
    </lineage>
</organism>
<dbReference type="AlphaFoldDB" id="A0A0F9IT82"/>
<proteinExistence type="predicted"/>
<name>A0A0F9IT82_9ZZZZ</name>
<sequence length="30" mass="3141">MSNVLNAVAQLEIARSIKALADAIDLQGSK</sequence>
<evidence type="ECO:0000313" key="1">
    <source>
        <dbReference type="EMBL" id="KKM60563.1"/>
    </source>
</evidence>